<feature type="compositionally biased region" description="Basic and acidic residues" evidence="6">
    <location>
        <begin position="41"/>
        <end position="57"/>
    </location>
</feature>
<evidence type="ECO:0000256" key="4">
    <source>
        <dbReference type="ARBA" id="ARBA00022989"/>
    </source>
</evidence>
<dbReference type="HOGENOM" id="CLU_025356_1_1_1"/>
<evidence type="ECO:0000313" key="9">
    <source>
        <dbReference type="Proteomes" id="UP000001593"/>
    </source>
</evidence>
<feature type="compositionally biased region" description="Polar residues" evidence="6">
    <location>
        <begin position="18"/>
        <end position="28"/>
    </location>
</feature>
<feature type="region of interest" description="Disordered" evidence="6">
    <location>
        <begin position="1"/>
        <end position="57"/>
    </location>
</feature>
<evidence type="ECO:0000256" key="3">
    <source>
        <dbReference type="ARBA" id="ARBA00022692"/>
    </source>
</evidence>
<evidence type="ECO:0000256" key="1">
    <source>
        <dbReference type="ARBA" id="ARBA00004141"/>
    </source>
</evidence>
<feature type="transmembrane region" description="Helical" evidence="7">
    <location>
        <begin position="262"/>
        <end position="287"/>
    </location>
</feature>
<dbReference type="CDD" id="cd17406">
    <property type="entry name" value="MFS_unc93A_like"/>
    <property type="match status" value="1"/>
</dbReference>
<feature type="transmembrane region" description="Helical" evidence="7">
    <location>
        <begin position="350"/>
        <end position="370"/>
    </location>
</feature>
<dbReference type="PANTHER" id="PTHR19444">
    <property type="entry name" value="UNC-93 RELATED"/>
    <property type="match status" value="1"/>
</dbReference>
<evidence type="ECO:0000256" key="6">
    <source>
        <dbReference type="SAM" id="MobiDB-lite"/>
    </source>
</evidence>
<feature type="transmembrane region" description="Helical" evidence="7">
    <location>
        <begin position="469"/>
        <end position="489"/>
    </location>
</feature>
<dbReference type="Proteomes" id="UP000001593">
    <property type="component" value="Unassembled WGS sequence"/>
</dbReference>
<dbReference type="InterPro" id="IPR051951">
    <property type="entry name" value="UNC-93_regulatory"/>
</dbReference>
<evidence type="ECO:0008006" key="10">
    <source>
        <dbReference type="Google" id="ProtNLM"/>
    </source>
</evidence>
<evidence type="ECO:0000256" key="7">
    <source>
        <dbReference type="SAM" id="Phobius"/>
    </source>
</evidence>
<keyword evidence="4 7" id="KW-1133">Transmembrane helix</keyword>
<gene>
    <name evidence="8" type="ORF">NEMVEDRAFT_v1g168335</name>
</gene>
<dbReference type="EMBL" id="DS469609">
    <property type="protein sequence ID" value="EDO39266.1"/>
    <property type="molecule type" value="Genomic_DNA"/>
</dbReference>
<dbReference type="eggNOG" id="KOG3097">
    <property type="taxonomic scope" value="Eukaryota"/>
</dbReference>
<dbReference type="PANTHER" id="PTHR19444:SF13">
    <property type="entry name" value="PROTEIN UNC-93 HOMOLOG A"/>
    <property type="match status" value="1"/>
</dbReference>
<dbReference type="SUPFAM" id="SSF103473">
    <property type="entry name" value="MFS general substrate transporter"/>
    <property type="match status" value="1"/>
</dbReference>
<dbReference type="InParanoid" id="A7SAF1"/>
<dbReference type="STRING" id="45351.A7SAF1"/>
<comment type="similarity">
    <text evidence="2">Belongs to the unc-93 family.</text>
</comment>
<feature type="transmembrane region" description="Helical" evidence="7">
    <location>
        <begin position="67"/>
        <end position="84"/>
    </location>
</feature>
<evidence type="ECO:0000256" key="5">
    <source>
        <dbReference type="ARBA" id="ARBA00023136"/>
    </source>
</evidence>
<feature type="transmembrane region" description="Helical" evidence="7">
    <location>
        <begin position="196"/>
        <end position="219"/>
    </location>
</feature>
<keyword evidence="5 7" id="KW-0472">Membrane</keyword>
<accession>A7SAF1</accession>
<sequence>MADENNELPVDEKERLTASDNMMESQAPDNAKPSEDGMEEVIIRDTDEKPQDHPASKKEELRIMKNVLVVSLGFLFIFTAFQSLQNLQSSLNPDQGLGLASLSVVYAALILSCILVPPYMIGRLGCKWTLVISMFAYVLYTVANYYARWGTMIPASILLGASAAPLWASKCTYLSTSGIRLAEITGQAQEAIVTRFFGIFFLIFQSGQIWGNLISSLVLGQKGPDIFREDANEVCGVNFCGDPPKDLNMTVNVTDTLALPEYSLVITLLSIYVGCGVMAVLLIVVFLDRLTGDMSRKKESVTGVTLLVATLKHIKDRRMQLVLPITVFSGLEQAFIFGDFTKAFVTCSLGIHKVGFIMICFGVTDAAFSYILGRLTQYTGRLAVFVSGLVVHLTVLIIMLAWTPDASLVWIFYVLAALQGYGDAVWQTQINAMYGVYFADNQEPAFSNYRLWESLGFLVAFAYSNALCIRVKLVILIIALVLGFSLYLFSEMVHRKQVQQRDLPTEEKELKGLKPTEKLLAAE</sequence>
<dbReference type="PhylomeDB" id="A7SAF1"/>
<feature type="transmembrane region" description="Helical" evidence="7">
    <location>
        <begin position="321"/>
        <end position="338"/>
    </location>
</feature>
<organism evidence="8 9">
    <name type="scientific">Nematostella vectensis</name>
    <name type="common">Starlet sea anemone</name>
    <dbReference type="NCBI Taxonomy" id="45351"/>
    <lineage>
        <taxon>Eukaryota</taxon>
        <taxon>Metazoa</taxon>
        <taxon>Cnidaria</taxon>
        <taxon>Anthozoa</taxon>
        <taxon>Hexacorallia</taxon>
        <taxon>Actiniaria</taxon>
        <taxon>Edwardsiidae</taxon>
        <taxon>Nematostella</taxon>
    </lineage>
</organism>
<dbReference type="OrthoDB" id="78663at2759"/>
<feature type="transmembrane region" description="Helical" evidence="7">
    <location>
        <begin position="128"/>
        <end position="147"/>
    </location>
</feature>
<feature type="transmembrane region" description="Helical" evidence="7">
    <location>
        <begin position="153"/>
        <end position="175"/>
    </location>
</feature>
<proteinExistence type="inferred from homology"/>
<dbReference type="GO" id="GO:0016020">
    <property type="term" value="C:membrane"/>
    <property type="evidence" value="ECO:0007669"/>
    <property type="project" value="UniProtKB-SubCell"/>
</dbReference>
<dbReference type="AlphaFoldDB" id="A7SAF1"/>
<dbReference type="KEGG" id="nve:5510910"/>
<reference evidence="8 9" key="1">
    <citation type="journal article" date="2007" name="Science">
        <title>Sea anemone genome reveals ancestral eumetazoan gene repertoire and genomic organization.</title>
        <authorList>
            <person name="Putnam N.H."/>
            <person name="Srivastava M."/>
            <person name="Hellsten U."/>
            <person name="Dirks B."/>
            <person name="Chapman J."/>
            <person name="Salamov A."/>
            <person name="Terry A."/>
            <person name="Shapiro H."/>
            <person name="Lindquist E."/>
            <person name="Kapitonov V.V."/>
            <person name="Jurka J."/>
            <person name="Genikhovich G."/>
            <person name="Grigoriev I.V."/>
            <person name="Lucas S.M."/>
            <person name="Steele R.E."/>
            <person name="Finnerty J.R."/>
            <person name="Technau U."/>
            <person name="Martindale M.Q."/>
            <person name="Rokhsar D.S."/>
        </authorList>
    </citation>
    <scope>NUCLEOTIDE SEQUENCE [LARGE SCALE GENOMIC DNA]</scope>
    <source>
        <strain evidence="9">CH2 X CH6</strain>
    </source>
</reference>
<keyword evidence="3 7" id="KW-0812">Transmembrane</keyword>
<keyword evidence="9" id="KW-1185">Reference proteome</keyword>
<protein>
    <recommendedName>
        <fullName evidence="10">Protein unc-93 homolog A</fullName>
    </recommendedName>
</protein>
<comment type="subcellular location">
    <subcellularLocation>
        <location evidence="1">Membrane</location>
        <topology evidence="1">Multi-pass membrane protein</topology>
    </subcellularLocation>
</comment>
<evidence type="ECO:0000313" key="8">
    <source>
        <dbReference type="EMBL" id="EDO39266.1"/>
    </source>
</evidence>
<dbReference type="OMA" id="NTACIIA"/>
<evidence type="ECO:0000256" key="2">
    <source>
        <dbReference type="ARBA" id="ARBA00009172"/>
    </source>
</evidence>
<feature type="transmembrane region" description="Helical" evidence="7">
    <location>
        <begin position="96"/>
        <end position="116"/>
    </location>
</feature>
<dbReference type="Gene3D" id="1.20.1250.20">
    <property type="entry name" value="MFS general substrate transporter like domains"/>
    <property type="match status" value="2"/>
</dbReference>
<name>A7SAF1_NEMVE</name>
<feature type="transmembrane region" description="Helical" evidence="7">
    <location>
        <begin position="382"/>
        <end position="402"/>
    </location>
</feature>
<dbReference type="InterPro" id="IPR036259">
    <property type="entry name" value="MFS_trans_sf"/>
</dbReference>
<dbReference type="Pfam" id="PF05978">
    <property type="entry name" value="UNC-93"/>
    <property type="match status" value="1"/>
</dbReference>
<dbReference type="InterPro" id="IPR010291">
    <property type="entry name" value="Ion_channel_UNC-93"/>
</dbReference>